<reference evidence="21" key="1">
    <citation type="submission" date="2025-08" db="UniProtKB">
        <authorList>
            <consortium name="RefSeq"/>
        </authorList>
    </citation>
    <scope>IDENTIFICATION</scope>
    <source>
        <tissue evidence="21">Blood</tissue>
    </source>
</reference>
<evidence type="ECO:0000256" key="9">
    <source>
        <dbReference type="ARBA" id="ARBA00022989"/>
    </source>
</evidence>
<keyword evidence="21" id="KW-0449">Lipoprotein</keyword>
<dbReference type="InterPro" id="IPR049883">
    <property type="entry name" value="NOTCH1_EGF-like"/>
</dbReference>
<dbReference type="GO" id="GO:0042562">
    <property type="term" value="F:hormone binding"/>
    <property type="evidence" value="ECO:0007669"/>
    <property type="project" value="TreeGrafter"/>
</dbReference>
<evidence type="ECO:0000256" key="8">
    <source>
        <dbReference type="ARBA" id="ARBA00022737"/>
    </source>
</evidence>
<dbReference type="FunFam" id="2.120.10.30:FF:000002">
    <property type="entry name" value="low-density lipoprotein receptor isoform X1"/>
    <property type="match status" value="1"/>
</dbReference>
<dbReference type="InterPro" id="IPR002172">
    <property type="entry name" value="LDrepeatLR_classA_rpt"/>
</dbReference>
<keyword evidence="12 21" id="KW-0675">Receptor</keyword>
<dbReference type="FunFam" id="4.10.400.10:FF:000030">
    <property type="entry name" value="Sortilin related receptor 1"/>
    <property type="match status" value="1"/>
</dbReference>
<dbReference type="FunFam" id="2.10.25.10:FF:000052">
    <property type="entry name" value="low-density lipoprotein receptor isoform X1"/>
    <property type="match status" value="1"/>
</dbReference>
<evidence type="ECO:0000256" key="10">
    <source>
        <dbReference type="ARBA" id="ARBA00023136"/>
    </source>
</evidence>
<dbReference type="Pfam" id="PF07645">
    <property type="entry name" value="EGF_CA"/>
    <property type="match status" value="1"/>
</dbReference>
<feature type="disulfide bond" evidence="15">
    <location>
        <begin position="155"/>
        <end position="170"/>
    </location>
</feature>
<dbReference type="PROSITE" id="PS51120">
    <property type="entry name" value="LDLRB"/>
    <property type="match status" value="4"/>
</dbReference>
<evidence type="ECO:0000313" key="21">
    <source>
        <dbReference type="RefSeq" id="XP_010845457.1"/>
    </source>
</evidence>
<dbReference type="SMART" id="SM00179">
    <property type="entry name" value="EGF_CA"/>
    <property type="match status" value="2"/>
</dbReference>
<evidence type="ECO:0000259" key="19">
    <source>
        <dbReference type="PROSITE" id="PS50026"/>
    </source>
</evidence>
<dbReference type="SUPFAM" id="SSF57196">
    <property type="entry name" value="EGF/Laminin"/>
    <property type="match status" value="3"/>
</dbReference>
<dbReference type="FunFam" id="2.10.25.10:FF:000009">
    <property type="entry name" value="Low-density lipoprotein receptor isoform 1"/>
    <property type="match status" value="1"/>
</dbReference>
<dbReference type="PROSITE" id="PS01187">
    <property type="entry name" value="EGF_CA"/>
    <property type="match status" value="1"/>
</dbReference>
<dbReference type="InterPro" id="IPR036055">
    <property type="entry name" value="LDL_receptor-like_sf"/>
</dbReference>
<keyword evidence="20" id="KW-1185">Reference proteome</keyword>
<evidence type="ECO:0000256" key="5">
    <source>
        <dbReference type="ARBA" id="ARBA00022536"/>
    </source>
</evidence>
<evidence type="ECO:0000256" key="11">
    <source>
        <dbReference type="ARBA" id="ARBA00023157"/>
    </source>
</evidence>
<dbReference type="PROSITE" id="PS00010">
    <property type="entry name" value="ASX_HYDROXYL"/>
    <property type="match status" value="2"/>
</dbReference>
<feature type="compositionally biased region" description="Low complexity" evidence="17">
    <location>
        <begin position="578"/>
        <end position="597"/>
    </location>
</feature>
<feature type="repeat" description="LDL-receptor class B" evidence="16">
    <location>
        <begin position="389"/>
        <end position="432"/>
    </location>
</feature>
<feature type="transmembrane region" description="Helical" evidence="18">
    <location>
        <begin position="662"/>
        <end position="685"/>
    </location>
</feature>
<name>A0A6P3I1B6_BISBB</name>
<dbReference type="GO" id="GO:0043235">
    <property type="term" value="C:receptor complex"/>
    <property type="evidence" value="ECO:0007669"/>
    <property type="project" value="TreeGrafter"/>
</dbReference>
<sequence>MPANLMSGSVKECDENQFRCRNERCIPSVWRCDEDDDCSDNSDEDDCPKKTCADSDFTCNNGHCIRERWKCDGEEDCPDGSDESEATCTKQVCPAEKLSCGPTSHKCVPASWRCDGEKDCESGADEAGCATSLGTCRGDEFQCGDGTCVPAIKRCNQEQDCPDGSDETGCLQGLNECLHNNGGCSHICTDLKIGFECTCPAGYQLLDQKTCGDIDECEDPDACSQICVNYKGYFKCECHPGYEMDTLTKNCKAVAGRSPSLIFTNRHEVRRIDLVKRDYSRLIPMLKNVVALDVEVATNRIYWCDLSYRKIYSAYMDKASNPVEQDVLIDEQLHSPEGLAVDWVHKHIYWTDSGNKTISVATVDGKRRCTLFSRNLSEPRAIAVDPLQGFMYWSDWGFQAKIEKSGLNGVGRQTLVSDGIEWPNGITLDLLNQRLYWVDSKLHQLSSIDFSGGNRKMLISSPDFLSHPFGIAVFEDKVFWTDLENEAIFSANRLNGLEISVLAENLNNPHDIVIFHELKQPRAADACELSAQPNGGCEYLCLPAPQISSHSPKYTCACPDTMWLGPDMKRCYRAPQSTSTTTLASTTARTLADTTRAPGTTNHSPTYQNHSTETPSLATAVPSSVSVPRAPSISPSTPSPATSNHSQHYGNEDGKMGSTVTAAVIGIIVPMVVIALLCMSGYLIWRNWKRKNTKSMNFDNPVYRKTTEEEEEDELHIGRTAQIGHVYPAAISSFDHPLWAEPCLGETRELEDPAPALKELFVLPGEPRSQPHQLPKNPLSELPVVKCKVGQCHSESEGLMSEGMNQTGAANSRRLSGSGRLQIVSWVLGQTGKMGKLQTKEMACGRND</sequence>
<evidence type="ECO:0000256" key="15">
    <source>
        <dbReference type="PROSITE-ProRule" id="PRU00124"/>
    </source>
</evidence>
<dbReference type="CDD" id="cd00112">
    <property type="entry name" value="LDLa"/>
    <property type="match status" value="4"/>
</dbReference>
<evidence type="ECO:0000256" key="1">
    <source>
        <dbReference type="ARBA" id="ARBA00004251"/>
    </source>
</evidence>
<dbReference type="OrthoDB" id="5958943at2759"/>
<feature type="disulfide bond" evidence="15">
    <location>
        <begin position="114"/>
        <end position="129"/>
    </location>
</feature>
<dbReference type="SMART" id="SM00192">
    <property type="entry name" value="LDLa"/>
    <property type="match status" value="4"/>
</dbReference>
<keyword evidence="10 18" id="KW-0472">Membrane</keyword>
<feature type="disulfide bond" evidence="15">
    <location>
        <begin position="59"/>
        <end position="77"/>
    </location>
</feature>
<dbReference type="CTD" id="7804"/>
<feature type="repeat" description="LDL-receptor class B" evidence="16">
    <location>
        <begin position="433"/>
        <end position="477"/>
    </location>
</feature>
<feature type="disulfide bond" evidence="15">
    <location>
        <begin position="32"/>
        <end position="47"/>
    </location>
</feature>
<dbReference type="Gene3D" id="2.10.25.10">
    <property type="entry name" value="Laminin"/>
    <property type="match status" value="3"/>
</dbReference>
<dbReference type="CDD" id="cd00054">
    <property type="entry name" value="EGF_CA"/>
    <property type="match status" value="1"/>
</dbReference>
<dbReference type="GO" id="GO:0005576">
    <property type="term" value="C:extracellular region"/>
    <property type="evidence" value="ECO:0007669"/>
    <property type="project" value="UniProtKB-SubCell"/>
</dbReference>
<keyword evidence="13" id="KW-0325">Glycoprotein</keyword>
<evidence type="ECO:0000256" key="14">
    <source>
        <dbReference type="PROSITE-ProRule" id="PRU00076"/>
    </source>
</evidence>
<feature type="disulfide bond" evidence="14">
    <location>
        <begin position="217"/>
        <end position="227"/>
    </location>
</feature>
<dbReference type="RefSeq" id="XP_010845457.1">
    <property type="nucleotide sequence ID" value="XM_010847155.1"/>
</dbReference>
<keyword evidence="3" id="KW-1003">Cell membrane</keyword>
<comment type="subcellular location">
    <subcellularLocation>
        <location evidence="1">Cell membrane</location>
        <topology evidence="1">Single-pass type I membrane protein</topology>
    </subcellularLocation>
    <subcellularLocation>
        <location evidence="2">Secreted</location>
    </subcellularLocation>
</comment>
<feature type="region of interest" description="Disordered" evidence="17">
    <location>
        <begin position="575"/>
        <end position="654"/>
    </location>
</feature>
<dbReference type="PROSITE" id="PS01186">
    <property type="entry name" value="EGF_2"/>
    <property type="match status" value="2"/>
</dbReference>
<dbReference type="SMART" id="SM00181">
    <property type="entry name" value="EGF"/>
    <property type="match status" value="4"/>
</dbReference>
<gene>
    <name evidence="21" type="primary">LRP8</name>
</gene>
<feature type="repeat" description="LDL-receptor class B" evidence="16">
    <location>
        <begin position="346"/>
        <end position="388"/>
    </location>
</feature>
<dbReference type="Pfam" id="PF14670">
    <property type="entry name" value="FXa_inhibition"/>
    <property type="match status" value="1"/>
</dbReference>
<dbReference type="PANTHER" id="PTHR22722">
    <property type="entry name" value="LOW-DENSITY LIPOPROTEIN RECEPTOR-RELATED PROTEIN 2-RELATED"/>
    <property type="match status" value="1"/>
</dbReference>
<keyword evidence="4" id="KW-0964">Secreted</keyword>
<feature type="disulfide bond" evidence="15">
    <location>
        <begin position="143"/>
        <end position="161"/>
    </location>
</feature>
<feature type="disulfide bond" evidence="15">
    <location>
        <begin position="13"/>
        <end position="25"/>
    </location>
</feature>
<dbReference type="SMART" id="SM00135">
    <property type="entry name" value="LY"/>
    <property type="match status" value="5"/>
</dbReference>
<feature type="repeat" description="LDL-receptor class B" evidence="16">
    <location>
        <begin position="299"/>
        <end position="345"/>
    </location>
</feature>
<dbReference type="InterPro" id="IPR023415">
    <property type="entry name" value="LDLR_class-A_CS"/>
</dbReference>
<keyword evidence="8" id="KW-0677">Repeat</keyword>
<accession>A0A6P3I1B6</accession>
<dbReference type="InterPro" id="IPR000033">
    <property type="entry name" value="LDLR_classB_rpt"/>
</dbReference>
<keyword evidence="6" id="KW-0254">Endocytosis</keyword>
<proteinExistence type="predicted"/>
<evidence type="ECO:0000256" key="2">
    <source>
        <dbReference type="ARBA" id="ARBA00004613"/>
    </source>
</evidence>
<dbReference type="Gene3D" id="2.120.10.30">
    <property type="entry name" value="TolB, C-terminal domain"/>
    <property type="match status" value="1"/>
</dbReference>
<dbReference type="GO" id="GO:0006898">
    <property type="term" value="P:receptor-mediated endocytosis"/>
    <property type="evidence" value="ECO:0007669"/>
    <property type="project" value="TreeGrafter"/>
</dbReference>
<dbReference type="SUPFAM" id="SSF63825">
    <property type="entry name" value="YWTD domain"/>
    <property type="match status" value="1"/>
</dbReference>
<evidence type="ECO:0000256" key="16">
    <source>
        <dbReference type="PROSITE-ProRule" id="PRU00461"/>
    </source>
</evidence>
<dbReference type="FunFam" id="4.10.400.10:FF:000162">
    <property type="entry name" value="LDL receptor related protein 8"/>
    <property type="match status" value="1"/>
</dbReference>
<dbReference type="InterPro" id="IPR001881">
    <property type="entry name" value="EGF-like_Ca-bd_dom"/>
</dbReference>
<dbReference type="PROSITE" id="PS50068">
    <property type="entry name" value="LDLRA_2"/>
    <property type="match status" value="4"/>
</dbReference>
<evidence type="ECO:0000256" key="6">
    <source>
        <dbReference type="ARBA" id="ARBA00022583"/>
    </source>
</evidence>
<dbReference type="Proteomes" id="UP000515208">
    <property type="component" value="Unplaced"/>
</dbReference>
<evidence type="ECO:0000256" key="4">
    <source>
        <dbReference type="ARBA" id="ARBA00022525"/>
    </source>
</evidence>
<keyword evidence="5 14" id="KW-0245">EGF-like domain</keyword>
<dbReference type="SUPFAM" id="SSF57424">
    <property type="entry name" value="LDL receptor-like module"/>
    <property type="match status" value="4"/>
</dbReference>
<dbReference type="AlphaFoldDB" id="A0A6P3I1B6"/>
<dbReference type="FunFam" id="4.10.400.10:FF:000138">
    <property type="entry name" value="Low-density lipoprotein receptor-related protein 8"/>
    <property type="match status" value="1"/>
</dbReference>
<evidence type="ECO:0000256" key="3">
    <source>
        <dbReference type="ARBA" id="ARBA00022475"/>
    </source>
</evidence>
<evidence type="ECO:0000256" key="12">
    <source>
        <dbReference type="ARBA" id="ARBA00023170"/>
    </source>
</evidence>
<dbReference type="PROSITE" id="PS50026">
    <property type="entry name" value="EGF_3"/>
    <property type="match status" value="1"/>
</dbReference>
<dbReference type="GO" id="GO:0005509">
    <property type="term" value="F:calcium ion binding"/>
    <property type="evidence" value="ECO:0007669"/>
    <property type="project" value="InterPro"/>
</dbReference>
<dbReference type="Gene3D" id="4.10.400.10">
    <property type="entry name" value="Low-density Lipoprotein Receptor"/>
    <property type="match status" value="4"/>
</dbReference>
<dbReference type="InterPro" id="IPR000742">
    <property type="entry name" value="EGF"/>
</dbReference>
<dbReference type="Pfam" id="PF00058">
    <property type="entry name" value="Ldl_recept_b"/>
    <property type="match status" value="5"/>
</dbReference>
<keyword evidence="7 18" id="KW-0812">Transmembrane</keyword>
<organism evidence="20 21">
    <name type="scientific">Bison bison bison</name>
    <name type="common">North American plains bison</name>
    <dbReference type="NCBI Taxonomy" id="43346"/>
    <lineage>
        <taxon>Eukaryota</taxon>
        <taxon>Metazoa</taxon>
        <taxon>Chordata</taxon>
        <taxon>Craniata</taxon>
        <taxon>Vertebrata</taxon>
        <taxon>Euteleostomi</taxon>
        <taxon>Mammalia</taxon>
        <taxon>Eutheria</taxon>
        <taxon>Laurasiatheria</taxon>
        <taxon>Artiodactyla</taxon>
        <taxon>Ruminantia</taxon>
        <taxon>Pecora</taxon>
        <taxon>Bovidae</taxon>
        <taxon>Bovinae</taxon>
        <taxon>Bison</taxon>
    </lineage>
</organism>
<evidence type="ECO:0000313" key="20">
    <source>
        <dbReference type="Proteomes" id="UP000515208"/>
    </source>
</evidence>
<comment type="caution">
    <text evidence="14">Lacks conserved residue(s) required for the propagation of feature annotation.</text>
</comment>
<feature type="domain" description="EGF-like" evidence="19">
    <location>
        <begin position="213"/>
        <end position="252"/>
    </location>
</feature>
<dbReference type="InterPro" id="IPR051221">
    <property type="entry name" value="LDLR-related"/>
</dbReference>
<feature type="disulfide bond" evidence="15">
    <location>
        <begin position="136"/>
        <end position="148"/>
    </location>
</feature>
<dbReference type="InterPro" id="IPR011042">
    <property type="entry name" value="6-blade_b-propeller_TolB-like"/>
</dbReference>
<evidence type="ECO:0000256" key="18">
    <source>
        <dbReference type="SAM" id="Phobius"/>
    </source>
</evidence>
<dbReference type="KEGG" id="bbis:104993767"/>
<feature type="compositionally biased region" description="Low complexity" evidence="17">
    <location>
        <begin position="615"/>
        <end position="643"/>
    </location>
</feature>
<keyword evidence="11 14" id="KW-1015">Disulfide bond</keyword>
<feature type="disulfide bond" evidence="15">
    <location>
        <begin position="52"/>
        <end position="64"/>
    </location>
</feature>
<keyword evidence="9 18" id="KW-1133">Transmembrane helix</keyword>
<evidence type="ECO:0000256" key="17">
    <source>
        <dbReference type="SAM" id="MobiDB-lite"/>
    </source>
</evidence>
<evidence type="ECO:0000256" key="7">
    <source>
        <dbReference type="ARBA" id="ARBA00022692"/>
    </source>
</evidence>
<feature type="compositionally biased region" description="Polar residues" evidence="17">
    <location>
        <begin position="598"/>
        <end position="614"/>
    </location>
</feature>
<dbReference type="PANTHER" id="PTHR22722:SF15">
    <property type="entry name" value="LOW-DENSITY LIPOPROTEIN RECEPTOR-RELATED"/>
    <property type="match status" value="1"/>
</dbReference>
<protein>
    <submittedName>
        <fullName evidence="21">Low-density lipoprotein receptor-related protein 8 isoform X1</fullName>
    </submittedName>
</protein>
<dbReference type="PRINTS" id="PR00261">
    <property type="entry name" value="LDLRECEPTOR"/>
</dbReference>
<evidence type="ECO:0000256" key="13">
    <source>
        <dbReference type="ARBA" id="ARBA00023180"/>
    </source>
</evidence>
<dbReference type="InterPro" id="IPR018097">
    <property type="entry name" value="EGF_Ca-bd_CS"/>
</dbReference>
<dbReference type="PROSITE" id="PS01209">
    <property type="entry name" value="LDLRA_1"/>
    <property type="match status" value="3"/>
</dbReference>
<dbReference type="GeneID" id="104993767"/>
<feature type="disulfide bond" evidence="15">
    <location>
        <begin position="20"/>
        <end position="38"/>
    </location>
</feature>
<dbReference type="Pfam" id="PF00057">
    <property type="entry name" value="Ldl_recept_a"/>
    <property type="match status" value="4"/>
</dbReference>
<dbReference type="InterPro" id="IPR000152">
    <property type="entry name" value="EGF-type_Asp/Asn_hydroxyl_site"/>
</dbReference>
<dbReference type="GO" id="GO:0016324">
    <property type="term" value="C:apical plasma membrane"/>
    <property type="evidence" value="ECO:0007669"/>
    <property type="project" value="TreeGrafter"/>
</dbReference>